<keyword evidence="13" id="KW-1185">Reference proteome</keyword>
<dbReference type="eggNOG" id="KOG0059">
    <property type="taxonomic scope" value="Eukaryota"/>
</dbReference>
<keyword evidence="6" id="KW-0547">Nucleotide-binding</keyword>
<dbReference type="SMART" id="SM00382">
    <property type="entry name" value="AAA"/>
    <property type="match status" value="2"/>
</dbReference>
<keyword evidence="8 10" id="KW-1133">Transmembrane helix</keyword>
<evidence type="ECO:0000256" key="8">
    <source>
        <dbReference type="ARBA" id="ARBA00022989"/>
    </source>
</evidence>
<accession>M3DES2</accession>
<feature type="transmembrane region" description="Helical" evidence="10">
    <location>
        <begin position="1017"/>
        <end position="1039"/>
    </location>
</feature>
<dbReference type="GO" id="GO:0005524">
    <property type="term" value="F:ATP binding"/>
    <property type="evidence" value="ECO:0007669"/>
    <property type="project" value="UniProtKB-KW"/>
</dbReference>
<dbReference type="InterPro" id="IPR003593">
    <property type="entry name" value="AAA+_ATPase"/>
</dbReference>
<dbReference type="PROSITE" id="PS50893">
    <property type="entry name" value="ABC_TRANSPORTER_2"/>
    <property type="match status" value="2"/>
</dbReference>
<dbReference type="EMBL" id="KB456261">
    <property type="protein sequence ID" value="EMF16014.1"/>
    <property type="molecule type" value="Genomic_DNA"/>
</dbReference>
<keyword evidence="7" id="KW-0067">ATP-binding</keyword>
<feature type="transmembrane region" description="Helical" evidence="10">
    <location>
        <begin position="1081"/>
        <end position="1105"/>
    </location>
</feature>
<evidence type="ECO:0000256" key="3">
    <source>
        <dbReference type="ARBA" id="ARBA00022448"/>
    </source>
</evidence>
<protein>
    <submittedName>
        <fullName evidence="12">p-loop containing nucleoside triphosphate hydrolase protein</fullName>
    </submittedName>
</protein>
<feature type="transmembrane region" description="Helical" evidence="10">
    <location>
        <begin position="975"/>
        <end position="996"/>
    </location>
</feature>
<keyword evidence="4 10" id="KW-0812">Transmembrane</keyword>
<evidence type="ECO:0000313" key="12">
    <source>
        <dbReference type="EMBL" id="EMF16014.1"/>
    </source>
</evidence>
<dbReference type="GO" id="GO:0005319">
    <property type="term" value="F:lipid transporter activity"/>
    <property type="evidence" value="ECO:0007669"/>
    <property type="project" value="TreeGrafter"/>
</dbReference>
<dbReference type="GeneID" id="27904715"/>
<evidence type="ECO:0000256" key="10">
    <source>
        <dbReference type="SAM" id="Phobius"/>
    </source>
</evidence>
<dbReference type="OMA" id="WKNWIVL"/>
<dbReference type="Proteomes" id="UP000016931">
    <property type="component" value="Unassembled WGS sequence"/>
</dbReference>
<dbReference type="PROSITE" id="PS00211">
    <property type="entry name" value="ABC_TRANSPORTER_1"/>
    <property type="match status" value="1"/>
</dbReference>
<feature type="transmembrane region" description="Helical" evidence="10">
    <location>
        <begin position="338"/>
        <end position="357"/>
    </location>
</feature>
<dbReference type="GO" id="GO:0016020">
    <property type="term" value="C:membrane"/>
    <property type="evidence" value="ECO:0007669"/>
    <property type="project" value="UniProtKB-SubCell"/>
</dbReference>
<dbReference type="OrthoDB" id="8061355at2759"/>
<evidence type="ECO:0000313" key="13">
    <source>
        <dbReference type="Proteomes" id="UP000016931"/>
    </source>
</evidence>
<dbReference type="SUPFAM" id="SSF52540">
    <property type="entry name" value="P-loop containing nucleoside triphosphate hydrolases"/>
    <property type="match status" value="2"/>
</dbReference>
<dbReference type="FunFam" id="3.40.50.300:FF:001345">
    <property type="entry name" value="Related to ABC transporter"/>
    <property type="match status" value="1"/>
</dbReference>
<feature type="domain" description="ABC transporter" evidence="11">
    <location>
        <begin position="1225"/>
        <end position="1452"/>
    </location>
</feature>
<evidence type="ECO:0000256" key="1">
    <source>
        <dbReference type="ARBA" id="ARBA00004141"/>
    </source>
</evidence>
<dbReference type="InterPro" id="IPR017871">
    <property type="entry name" value="ABC_transporter-like_CS"/>
</dbReference>
<reference evidence="12 13" key="1">
    <citation type="journal article" date="2012" name="PLoS Pathog.">
        <title>Diverse lifestyles and strategies of plant pathogenesis encoded in the genomes of eighteen Dothideomycetes fungi.</title>
        <authorList>
            <person name="Ohm R.A."/>
            <person name="Feau N."/>
            <person name="Henrissat B."/>
            <person name="Schoch C.L."/>
            <person name="Horwitz B.A."/>
            <person name="Barry K.W."/>
            <person name="Condon B.J."/>
            <person name="Copeland A.C."/>
            <person name="Dhillon B."/>
            <person name="Glaser F."/>
            <person name="Hesse C.N."/>
            <person name="Kosti I."/>
            <person name="LaButti K."/>
            <person name="Lindquist E.A."/>
            <person name="Lucas S."/>
            <person name="Salamov A.A."/>
            <person name="Bradshaw R.E."/>
            <person name="Ciuffetti L."/>
            <person name="Hamelin R.C."/>
            <person name="Kema G.H.J."/>
            <person name="Lawrence C."/>
            <person name="Scott J.A."/>
            <person name="Spatafora J.W."/>
            <person name="Turgeon B.G."/>
            <person name="de Wit P.J.G.M."/>
            <person name="Zhong S."/>
            <person name="Goodwin S.B."/>
            <person name="Grigoriev I.V."/>
        </authorList>
    </citation>
    <scope>NUCLEOTIDE SEQUENCE [LARGE SCALE GENOMIC DNA]</scope>
    <source>
        <strain evidence="12 13">SO2202</strain>
    </source>
</reference>
<comment type="subcellular location">
    <subcellularLocation>
        <location evidence="1">Membrane</location>
        <topology evidence="1">Multi-pass membrane protein</topology>
    </subcellularLocation>
</comment>
<evidence type="ECO:0000256" key="5">
    <source>
        <dbReference type="ARBA" id="ARBA00022737"/>
    </source>
</evidence>
<feature type="transmembrane region" description="Helical" evidence="10">
    <location>
        <begin position="364"/>
        <end position="387"/>
    </location>
</feature>
<dbReference type="InterPro" id="IPR027417">
    <property type="entry name" value="P-loop_NTPase"/>
</dbReference>
<organism evidence="12 13">
    <name type="scientific">Sphaerulina musiva (strain SO2202)</name>
    <name type="common">Poplar stem canker fungus</name>
    <name type="synonym">Septoria musiva</name>
    <dbReference type="NCBI Taxonomy" id="692275"/>
    <lineage>
        <taxon>Eukaryota</taxon>
        <taxon>Fungi</taxon>
        <taxon>Dikarya</taxon>
        <taxon>Ascomycota</taxon>
        <taxon>Pezizomycotina</taxon>
        <taxon>Dothideomycetes</taxon>
        <taxon>Dothideomycetidae</taxon>
        <taxon>Mycosphaerellales</taxon>
        <taxon>Mycosphaerellaceae</taxon>
        <taxon>Sphaerulina</taxon>
    </lineage>
</organism>
<evidence type="ECO:0000256" key="6">
    <source>
        <dbReference type="ARBA" id="ARBA00022741"/>
    </source>
</evidence>
<dbReference type="STRING" id="692275.M3DES2"/>
<feature type="transmembrane region" description="Helical" evidence="10">
    <location>
        <begin position="285"/>
        <end position="304"/>
    </location>
</feature>
<dbReference type="GO" id="GO:0016887">
    <property type="term" value="F:ATP hydrolysis activity"/>
    <property type="evidence" value="ECO:0007669"/>
    <property type="project" value="InterPro"/>
</dbReference>
<feature type="transmembrane region" description="Helical" evidence="10">
    <location>
        <begin position="1160"/>
        <end position="1182"/>
    </location>
</feature>
<feature type="transmembrane region" description="Helical" evidence="10">
    <location>
        <begin position="311"/>
        <end position="332"/>
    </location>
</feature>
<dbReference type="InterPro" id="IPR026082">
    <property type="entry name" value="ABCA"/>
</dbReference>
<dbReference type="CDD" id="cd03263">
    <property type="entry name" value="ABC_subfamily_A"/>
    <property type="match status" value="2"/>
</dbReference>
<proteinExistence type="inferred from homology"/>
<evidence type="ECO:0000256" key="9">
    <source>
        <dbReference type="ARBA" id="ARBA00023136"/>
    </source>
</evidence>
<feature type="transmembrane region" description="Helical" evidence="10">
    <location>
        <begin position="816"/>
        <end position="836"/>
    </location>
</feature>
<keyword evidence="9 10" id="KW-0472">Membrane</keyword>
<dbReference type="InterPro" id="IPR003439">
    <property type="entry name" value="ABC_transporter-like_ATP-bd"/>
</dbReference>
<evidence type="ECO:0000256" key="4">
    <source>
        <dbReference type="ARBA" id="ARBA00022692"/>
    </source>
</evidence>
<evidence type="ECO:0000256" key="7">
    <source>
        <dbReference type="ARBA" id="ARBA00022840"/>
    </source>
</evidence>
<feature type="transmembrane region" description="Helical" evidence="10">
    <location>
        <begin position="20"/>
        <end position="44"/>
    </location>
</feature>
<gene>
    <name evidence="12" type="ORF">SEPMUDRAFT_154689</name>
</gene>
<feature type="transmembrane region" description="Helical" evidence="10">
    <location>
        <begin position="1051"/>
        <end position="1074"/>
    </location>
</feature>
<dbReference type="PANTHER" id="PTHR19229:SF36">
    <property type="entry name" value="ATP-BINDING CASSETTE SUB-FAMILY A MEMBER 2"/>
    <property type="match status" value="1"/>
</dbReference>
<dbReference type="GO" id="GO:0140359">
    <property type="term" value="F:ABC-type transporter activity"/>
    <property type="evidence" value="ECO:0007669"/>
    <property type="project" value="InterPro"/>
</dbReference>
<name>M3DES2_SPHMS</name>
<sequence>MMFIRQTWALVEKNLRIVLYRHWLGTLIRAFLAPIIFMFIIAYAKNFFVPPSDFGIGNPVPVRTLSSALAASAGGRNLVVAVDNGFTNGDIASVIATIREPIEAGGKTFQLAANEQELLSLCPSSIRAVSPCFGAVVFDSSPSEGSGGIWNYTIRADGSFGERVYVNNDDNDAEIYTLPLQRAIDSAIASLGGATLPETQEFVFTTKTSEERSRNIIRLYMGTLIDILGLAYFIGMVGICYQLTGQMASERELGMSQLIEAMMPNRQRWMPQAARLLSFHISFDILYLPSWIIMGVIVAGLNYTDSSTGMCVGYFIVSGLALSSWSIAFAALFRKAQLSGITVVIASIVLAIIIQVAPAPSTGAAYIATLLCPPINFTLWIIYMAYWQQENIAADLSQAAPNAPWRVPGYIFFIFSILQIFLYPVVGALLERTLYGTATKSRQLRYEESESRETVKITSLSKHYPPGWWSRNIGARLSKNPKETVYAVNDLSLSVIKGQIMVLLGANGSGKSTTLDTLAGLQKPTSGTIEMDAAGGIGLCPQKNVLWSELTVYEHVRLFNRLKATGKLDSKVENQALVSACDLDQKINVRTSALSGGQKRKCQLAMMLTGGSRVCMLDEVSSGLDPLSRRKIWDIILAERGRRSMILTTHFLDEADLLSDDIAVLSRGNLVAHGSAVELKHHLGGGYRVRIYHEDSKELPGDLIATTRKQVYHDQTVYHLADSAASFRFITELERLGVRDYQVNGPSIEDVFLKLAEEVKDELEKGRESSPAPSEDGTLVSEEKRLQLMPGRQLSFFAQTWVLFRKRVTILIRNKWPYLAALLIPIIAAGLVTLFLKNFRALSCAPQDQVQEARTLSLNTGLAYGANIPVGPGEEQLTEIRDTYPILDVNTSATVLVNTFADFQTYVNANYSFVTPGGFFNGDTPTFAWRGDYGIQFAIAAQNLLDNSLLGTQIQTSYQPFDEPWAPSAGSTLQLILYFGLAMSIFPSFFALYVNMERLRNVRALHYSNGVRAGPLWLAYTLFDFIIVLLVSAIAIIIFTAASSVFYAPGYLFVVFFLYGLSATLTAYVVSLYTTSQLATFAFAAGGQCSFFLLYFVAFMCIITYVPAADVDSSIRIATFTMGLVFPSANLLRALLLSLNLFSVTCTGSQLASYPGDFKVYGSCILYLILQSAVLMLVLVWYDSGWTPAFLARTKHRNADLEQIDDTDSEVFEEAKRVDGATDQLRVKHVTKAFGPFVAVQNVSFGIPHGETFALLGPNGAGKSTTINLIRGDMRPSEKDSDILIEDISIIEKRAAARTHLGVCPQFDAMDQMTAIEHLRFYARARGVQDVEHNVDQIIHAVGLAPFKNRMAGKLSGGNKRKLSLGIALTGNPSVLILDEPSSGMDAASKRVMWRTLSAVSAGRSLLLTTHSMEEADALADRAAVMAKRMLAVGTADELRKKHGDAYHVHCVHKDAPYSSEHDMAEIKSFIHRTFPGAITEERSFHGQIRFSVPGDRTAAAAAAAHGGEDEISLDQDEKLHIIDDKKEILATVSPAVASAHHHSSSSDSSPSSSNSISALFSHLEAHKAALGLEYYSVSQATLDQVFLSIVVKHNVLEENYAKFHDAEQLQQQQQRGGAEMVWRKMKRVMATVYHNA</sequence>
<dbReference type="HOGENOM" id="CLU_001640_2_0_1"/>
<feature type="transmembrane region" description="Helical" evidence="10">
    <location>
        <begin position="1117"/>
        <end position="1139"/>
    </location>
</feature>
<dbReference type="RefSeq" id="XP_016764135.1">
    <property type="nucleotide sequence ID" value="XM_016907578.1"/>
</dbReference>
<dbReference type="Gene3D" id="3.40.50.300">
    <property type="entry name" value="P-loop containing nucleotide triphosphate hydrolases"/>
    <property type="match status" value="2"/>
</dbReference>
<evidence type="ECO:0000256" key="2">
    <source>
        <dbReference type="ARBA" id="ARBA00008869"/>
    </source>
</evidence>
<comment type="similarity">
    <text evidence="2">Belongs to the ABC transporter superfamily. ABCA family.</text>
</comment>
<feature type="transmembrane region" description="Helical" evidence="10">
    <location>
        <begin position="407"/>
        <end position="430"/>
    </location>
</feature>
<feature type="domain" description="ABC transporter" evidence="11">
    <location>
        <begin position="455"/>
        <end position="692"/>
    </location>
</feature>
<evidence type="ECO:0000259" key="11">
    <source>
        <dbReference type="PROSITE" id="PS50893"/>
    </source>
</evidence>
<dbReference type="PANTHER" id="PTHR19229">
    <property type="entry name" value="ATP-BINDING CASSETTE TRANSPORTER SUBFAMILY A ABCA"/>
    <property type="match status" value="1"/>
</dbReference>
<dbReference type="Pfam" id="PF00005">
    <property type="entry name" value="ABC_tran"/>
    <property type="match status" value="2"/>
</dbReference>
<dbReference type="Pfam" id="PF12698">
    <property type="entry name" value="ABC2_membrane_3"/>
    <property type="match status" value="1"/>
</dbReference>
<keyword evidence="12" id="KW-0378">Hydrolase</keyword>
<feature type="transmembrane region" description="Helical" evidence="10">
    <location>
        <begin position="219"/>
        <end position="244"/>
    </location>
</feature>
<dbReference type="InterPro" id="IPR013525">
    <property type="entry name" value="ABC2_TM"/>
</dbReference>
<keyword evidence="5" id="KW-0677">Repeat</keyword>
<keyword evidence="3" id="KW-0813">Transport</keyword>